<evidence type="ECO:0000256" key="2">
    <source>
        <dbReference type="ARBA" id="ARBA00022692"/>
    </source>
</evidence>
<keyword evidence="2 5" id="KW-0812">Transmembrane</keyword>
<protein>
    <submittedName>
        <fullName evidence="6">VIT1/CCC1 family predicted Fe2+/Mn2+ transporter</fullName>
    </submittedName>
</protein>
<dbReference type="GO" id="GO:0005384">
    <property type="term" value="F:manganese ion transmembrane transporter activity"/>
    <property type="evidence" value="ECO:0007669"/>
    <property type="project" value="InterPro"/>
</dbReference>
<organism evidence="6 7">
    <name type="scientific">Neomicrococcus aestuarii</name>
    <dbReference type="NCBI Taxonomy" id="556325"/>
    <lineage>
        <taxon>Bacteria</taxon>
        <taxon>Bacillati</taxon>
        <taxon>Actinomycetota</taxon>
        <taxon>Actinomycetes</taxon>
        <taxon>Micrococcales</taxon>
        <taxon>Micrococcaceae</taxon>
        <taxon>Neomicrococcus</taxon>
    </lineage>
</organism>
<comment type="subcellular location">
    <subcellularLocation>
        <location evidence="1">Endomembrane system</location>
        <topology evidence="1">Multi-pass membrane protein</topology>
    </subcellularLocation>
</comment>
<evidence type="ECO:0000313" key="7">
    <source>
        <dbReference type="Proteomes" id="UP000580797"/>
    </source>
</evidence>
<dbReference type="RefSeq" id="WP_183664192.1">
    <property type="nucleotide sequence ID" value="NZ_BAAARH010000015.1"/>
</dbReference>
<feature type="transmembrane region" description="Helical" evidence="5">
    <location>
        <begin position="164"/>
        <end position="197"/>
    </location>
</feature>
<sequence>MTTIPPADQPLLDREPSKADIRRWQQYLADERAEGAIYRELANRRDGEERTILLGLAEAEKRHEMHWLSLLGDHANDRRRPSARRILLRFLARHFGSVFVLALAQRSEGNSPYAADQDATRTMAADELIHEEVIRGLAIRGRNRMSGNFRAAVFGANDGLVSNLALVLGIGATGVANSVVLFTGIAGLLAGALSMGAGEFVSVRSQRELLSASKPTQITLSAAPELDINANELVLVYRARGMSKEDAEHRAAERLGYFACDCNPTFSLQPELQEEDEDEFETTGSAWGAAGSSFLFFASGAVIPILPYLFGMGGTPAIITSTILVGIALLMTGGIVGLLSGASPLKRGIRQLAIGLGAAAVTYVLGLLFGTSVA</sequence>
<evidence type="ECO:0000256" key="4">
    <source>
        <dbReference type="ARBA" id="ARBA00023136"/>
    </source>
</evidence>
<evidence type="ECO:0000256" key="1">
    <source>
        <dbReference type="ARBA" id="ARBA00004127"/>
    </source>
</evidence>
<accession>A0A7W8X114</accession>
<name>A0A7W8X114_9MICC</name>
<keyword evidence="3 5" id="KW-1133">Transmembrane helix</keyword>
<feature type="transmembrane region" description="Helical" evidence="5">
    <location>
        <begin position="294"/>
        <end position="311"/>
    </location>
</feature>
<dbReference type="Proteomes" id="UP000580797">
    <property type="component" value="Unassembled WGS sequence"/>
</dbReference>
<feature type="transmembrane region" description="Helical" evidence="5">
    <location>
        <begin position="352"/>
        <end position="373"/>
    </location>
</feature>
<dbReference type="InterPro" id="IPR039376">
    <property type="entry name" value="Ferritin_CCC1_N"/>
</dbReference>
<evidence type="ECO:0000256" key="5">
    <source>
        <dbReference type="SAM" id="Phobius"/>
    </source>
</evidence>
<dbReference type="PANTHER" id="PTHR31851">
    <property type="entry name" value="FE(2+)/MN(2+) TRANSPORTER PCL1"/>
    <property type="match status" value="1"/>
</dbReference>
<evidence type="ECO:0000256" key="3">
    <source>
        <dbReference type="ARBA" id="ARBA00022989"/>
    </source>
</evidence>
<reference evidence="6 7" key="1">
    <citation type="submission" date="2020-08" db="EMBL/GenBank/DDBJ databases">
        <title>Sequencing the genomes of 1000 actinobacteria strains.</title>
        <authorList>
            <person name="Klenk H.-P."/>
        </authorList>
    </citation>
    <scope>NUCLEOTIDE SEQUENCE [LARGE SCALE GENOMIC DNA]</scope>
    <source>
        <strain evidence="6 7">DSM 105783</strain>
    </source>
</reference>
<dbReference type="CDD" id="cd02433">
    <property type="entry name" value="Nodulin-21_like_2"/>
    <property type="match status" value="1"/>
</dbReference>
<dbReference type="CDD" id="cd01044">
    <property type="entry name" value="Ferritin_CCC1_N"/>
    <property type="match status" value="1"/>
</dbReference>
<dbReference type="GO" id="GO:0030026">
    <property type="term" value="P:intracellular manganese ion homeostasis"/>
    <property type="evidence" value="ECO:0007669"/>
    <property type="project" value="InterPro"/>
</dbReference>
<comment type="caution">
    <text evidence="6">The sequence shown here is derived from an EMBL/GenBank/DDBJ whole genome shotgun (WGS) entry which is preliminary data.</text>
</comment>
<evidence type="ECO:0000313" key="6">
    <source>
        <dbReference type="EMBL" id="MBB5512284.1"/>
    </source>
</evidence>
<dbReference type="InterPro" id="IPR008217">
    <property type="entry name" value="Ccc1_fam"/>
</dbReference>
<feature type="transmembrane region" description="Helical" evidence="5">
    <location>
        <begin position="317"/>
        <end position="340"/>
    </location>
</feature>
<dbReference type="Pfam" id="PF01988">
    <property type="entry name" value="VIT1"/>
    <property type="match status" value="1"/>
</dbReference>
<keyword evidence="4 5" id="KW-0472">Membrane</keyword>
<dbReference type="EMBL" id="JACHDR010000001">
    <property type="protein sequence ID" value="MBB5512284.1"/>
    <property type="molecule type" value="Genomic_DNA"/>
</dbReference>
<proteinExistence type="predicted"/>
<dbReference type="GO" id="GO:0012505">
    <property type="term" value="C:endomembrane system"/>
    <property type="evidence" value="ECO:0007669"/>
    <property type="project" value="UniProtKB-SubCell"/>
</dbReference>
<dbReference type="AlphaFoldDB" id="A0A7W8X114"/>
<gene>
    <name evidence="6" type="ORF">HD598_000971</name>
</gene>